<dbReference type="EMBL" id="CM001888">
    <property type="protein sequence ID" value="EOY20223.1"/>
    <property type="molecule type" value="Genomic_DNA"/>
</dbReference>
<evidence type="ECO:0000259" key="1">
    <source>
        <dbReference type="Pfam" id="PF12697"/>
    </source>
</evidence>
<dbReference type="InterPro" id="IPR000073">
    <property type="entry name" value="AB_hydrolase_1"/>
</dbReference>
<dbReference type="PANTHER" id="PTHR43689:SF1">
    <property type="entry name" value="ALPHA_BETA-HYDROLASES SUPERFAMILY PROTEIN"/>
    <property type="match status" value="1"/>
</dbReference>
<evidence type="ECO:0000313" key="3">
    <source>
        <dbReference type="Proteomes" id="UP000026915"/>
    </source>
</evidence>
<dbReference type="Gene3D" id="3.40.50.1820">
    <property type="entry name" value="alpha/beta hydrolase"/>
    <property type="match status" value="1"/>
</dbReference>
<dbReference type="AlphaFoldDB" id="A0A061FTC6"/>
<dbReference type="PANTHER" id="PTHR43689">
    <property type="entry name" value="HYDROLASE"/>
    <property type="match status" value="1"/>
</dbReference>
<dbReference type="Pfam" id="PF12697">
    <property type="entry name" value="Abhydrolase_6"/>
    <property type="match status" value="1"/>
</dbReference>
<keyword evidence="3" id="KW-1185">Reference proteome</keyword>
<accession>A0A061FTC6</accession>
<dbReference type="InterPro" id="IPR029058">
    <property type="entry name" value="AB_hydrolase_fold"/>
</dbReference>
<dbReference type="Proteomes" id="UP000026915">
    <property type="component" value="Chromosome 10"/>
</dbReference>
<protein>
    <submittedName>
        <fullName evidence="2">Alpha/beta-Hydrolases superfamily protein isoform 2</fullName>
    </submittedName>
</protein>
<name>A0A061FTC6_THECC</name>
<feature type="domain" description="AB hydrolase-1" evidence="1">
    <location>
        <begin position="157"/>
        <end position="273"/>
    </location>
</feature>
<gene>
    <name evidence="2" type="ORF">TCM_045592</name>
</gene>
<dbReference type="Gramene" id="EOY20223">
    <property type="protein sequence ID" value="EOY20223"/>
    <property type="gene ID" value="TCM_045592"/>
</dbReference>
<organism evidence="2 3">
    <name type="scientific">Theobroma cacao</name>
    <name type="common">Cacao</name>
    <name type="synonym">Cocoa</name>
    <dbReference type="NCBI Taxonomy" id="3641"/>
    <lineage>
        <taxon>Eukaryota</taxon>
        <taxon>Viridiplantae</taxon>
        <taxon>Streptophyta</taxon>
        <taxon>Embryophyta</taxon>
        <taxon>Tracheophyta</taxon>
        <taxon>Spermatophyta</taxon>
        <taxon>Magnoliopsida</taxon>
        <taxon>eudicotyledons</taxon>
        <taxon>Gunneridae</taxon>
        <taxon>Pentapetalae</taxon>
        <taxon>rosids</taxon>
        <taxon>malvids</taxon>
        <taxon>Malvales</taxon>
        <taxon>Malvaceae</taxon>
        <taxon>Byttnerioideae</taxon>
        <taxon>Theobroma</taxon>
    </lineage>
</organism>
<evidence type="ECO:0000313" key="2">
    <source>
        <dbReference type="EMBL" id="EOY20223.1"/>
    </source>
</evidence>
<sequence>MNPEKVMSGGGLVFQFHFQFQHSIVNGIVIGSNNQSCQTFASSNSHSKRRCPTLATTITHAFPLSGSGSGAEYPVGELMDASRKQQKKRIAGIDQDDLLDPKLLADPDSCFCEFRGVEIHHKLYDAQSYSSDNSLLSHSQDAQDQSPTPSLKLGLPLVLLHGFGASVFSWNKVMKRLAHLTGSKVLAFDRPAFGLTSRLNTFGTKISDAKPLNPYSMAFSVLASLYFIDFLATEKAILVGHSAGSLVALDAYFEAPERIAALIFVAPAILAPLAIPKIVEGDLSERNNQTKRDRSDSNNLGKPLFKLFEILSKFTKYVTEAIMQMIKRMGGVLNSLYKKALSSILRSALGVMLVLTSFWMILQYKQLELLIGLCQLNWIFFKYHKCHTTLMLSAFVYNCCKWFCYKKITNIFN</sequence>
<proteinExistence type="predicted"/>
<dbReference type="SUPFAM" id="SSF53474">
    <property type="entry name" value="alpha/beta-Hydrolases"/>
    <property type="match status" value="1"/>
</dbReference>
<reference evidence="2 3" key="1">
    <citation type="journal article" date="2013" name="Genome Biol.">
        <title>The genome sequence of the most widely cultivated cacao type and its use to identify candidate genes regulating pod color.</title>
        <authorList>
            <person name="Motamayor J.C."/>
            <person name="Mockaitis K."/>
            <person name="Schmutz J."/>
            <person name="Haiminen N."/>
            <person name="Iii D.L."/>
            <person name="Cornejo O."/>
            <person name="Findley S.D."/>
            <person name="Zheng P."/>
            <person name="Utro F."/>
            <person name="Royaert S."/>
            <person name="Saski C."/>
            <person name="Jenkins J."/>
            <person name="Podicheti R."/>
            <person name="Zhao M."/>
            <person name="Scheffler B.E."/>
            <person name="Stack J.C."/>
            <person name="Feltus F.A."/>
            <person name="Mustiga G.M."/>
            <person name="Amores F."/>
            <person name="Phillips W."/>
            <person name="Marelli J.P."/>
            <person name="May G.D."/>
            <person name="Shapiro H."/>
            <person name="Ma J."/>
            <person name="Bustamante C.D."/>
            <person name="Schnell R.J."/>
            <person name="Main D."/>
            <person name="Gilbert D."/>
            <person name="Parida L."/>
            <person name="Kuhn D.N."/>
        </authorList>
    </citation>
    <scope>NUCLEOTIDE SEQUENCE [LARGE SCALE GENOMIC DNA]</scope>
    <source>
        <strain evidence="3">cv. Matina 1-6</strain>
    </source>
</reference>